<keyword evidence="2" id="KW-1185">Reference proteome</keyword>
<reference evidence="1" key="2">
    <citation type="journal article" date="2023" name="IMA Fungus">
        <title>Comparative genomic study of the Penicillium genus elucidates a diverse pangenome and 15 lateral gene transfer events.</title>
        <authorList>
            <person name="Petersen C."/>
            <person name="Sorensen T."/>
            <person name="Nielsen M.R."/>
            <person name="Sondergaard T.E."/>
            <person name="Sorensen J.L."/>
            <person name="Fitzpatrick D.A."/>
            <person name="Frisvad J.C."/>
            <person name="Nielsen K.L."/>
        </authorList>
    </citation>
    <scope>NUCLEOTIDE SEQUENCE</scope>
    <source>
        <strain evidence="1">IBT 3081</strain>
    </source>
</reference>
<sequence length="433" mass="47314">MSTSITSSSKSTTSTASTTKASLATPSEFRVCSGDTSSTDGVQQILDQSGAVDWLDIMLISLPDGEKDWVNKLWDTVFHNDGVSPLTGCGEIGSDCNPKTACSDYPQAMAYWVFRTVGILHSKVNTVRSNLLWTGWLDGLSIDQIGEDFTPPVPDTSWVGWIAACFTMAGGAATAVDASVPLVGMLGMASGAMSAVSMEKGDDSHVDTTSVQNTLKNIVGAAGEEVANILQKATGNADPETLPIYTYTMYQHATSRFFADSTLLLDENKDNSSFASTYSLFTDNLEKKLVDVALKTAWYLLLADTDISEDDCTDTGYLWLEAQSDQYYCFYWTVAADTRYCEDDDPTTCDSHQWSSQSQFDESFYSKLEKYGFDLKSYYTSLIDCKVNGNGESDTKTYINGAPRCFYNNFVRTGHWKTDYGGPLLSLDSDLGS</sequence>
<gene>
    <name evidence="1" type="ORF">N7517_000896</name>
</gene>
<dbReference type="Proteomes" id="UP001147752">
    <property type="component" value="Unassembled WGS sequence"/>
</dbReference>
<evidence type="ECO:0000313" key="1">
    <source>
        <dbReference type="EMBL" id="KAJ5382985.1"/>
    </source>
</evidence>
<organism evidence="1 2">
    <name type="scientific">Penicillium concentricum</name>
    <dbReference type="NCBI Taxonomy" id="293559"/>
    <lineage>
        <taxon>Eukaryota</taxon>
        <taxon>Fungi</taxon>
        <taxon>Dikarya</taxon>
        <taxon>Ascomycota</taxon>
        <taxon>Pezizomycotina</taxon>
        <taxon>Eurotiomycetes</taxon>
        <taxon>Eurotiomycetidae</taxon>
        <taxon>Eurotiales</taxon>
        <taxon>Aspergillaceae</taxon>
        <taxon>Penicillium</taxon>
    </lineage>
</organism>
<name>A0A9W9SR09_9EURO</name>
<accession>A0A9W9SR09</accession>
<reference evidence="1" key="1">
    <citation type="submission" date="2022-12" db="EMBL/GenBank/DDBJ databases">
        <authorList>
            <person name="Petersen C."/>
        </authorList>
    </citation>
    <scope>NUCLEOTIDE SEQUENCE</scope>
    <source>
        <strain evidence="1">IBT 3081</strain>
    </source>
</reference>
<dbReference type="EMBL" id="JAPZBT010000001">
    <property type="protein sequence ID" value="KAJ5382985.1"/>
    <property type="molecule type" value="Genomic_DNA"/>
</dbReference>
<dbReference type="RefSeq" id="XP_056582761.1">
    <property type="nucleotide sequence ID" value="XM_056718626.1"/>
</dbReference>
<protein>
    <submittedName>
        <fullName evidence="1">Uncharacterized protein</fullName>
    </submittedName>
</protein>
<evidence type="ECO:0000313" key="2">
    <source>
        <dbReference type="Proteomes" id="UP001147752"/>
    </source>
</evidence>
<proteinExistence type="predicted"/>
<dbReference type="GeneID" id="81457809"/>
<comment type="caution">
    <text evidence="1">The sequence shown here is derived from an EMBL/GenBank/DDBJ whole genome shotgun (WGS) entry which is preliminary data.</text>
</comment>
<dbReference type="OrthoDB" id="5099141at2759"/>
<dbReference type="AlphaFoldDB" id="A0A9W9SR09"/>